<proteinExistence type="inferred from homology"/>
<dbReference type="InterPro" id="IPR014730">
    <property type="entry name" value="ETF_a/b_N"/>
</dbReference>
<dbReference type="Gene3D" id="3.40.50.1220">
    <property type="entry name" value="TPP-binding domain"/>
    <property type="match status" value="1"/>
</dbReference>
<dbReference type="InterPro" id="IPR001308">
    <property type="entry name" value="ETF_a/FixB"/>
</dbReference>
<gene>
    <name evidence="5" type="ORF">CAL29_06015</name>
</gene>
<dbReference type="AlphaFoldDB" id="A0A261SKG0"/>
<organism evidence="5 6">
    <name type="scientific">Bordetella genomosp. 10</name>
    <dbReference type="NCBI Taxonomy" id="1416804"/>
    <lineage>
        <taxon>Bacteria</taxon>
        <taxon>Pseudomonadati</taxon>
        <taxon>Pseudomonadota</taxon>
        <taxon>Betaproteobacteria</taxon>
        <taxon>Burkholderiales</taxon>
        <taxon>Alcaligenaceae</taxon>
        <taxon>Bordetella</taxon>
    </lineage>
</organism>
<dbReference type="OrthoDB" id="9770286at2"/>
<dbReference type="Pfam" id="PF00766">
    <property type="entry name" value="ETF_alpha"/>
    <property type="match status" value="1"/>
</dbReference>
<feature type="binding site" evidence="3">
    <location>
        <position position="301"/>
    </location>
    <ligand>
        <name>FAD</name>
        <dbReference type="ChEBI" id="CHEBI:57692"/>
    </ligand>
</feature>
<dbReference type="GO" id="GO:0050660">
    <property type="term" value="F:flavin adenine dinucleotide binding"/>
    <property type="evidence" value="ECO:0007669"/>
    <property type="project" value="InterPro"/>
</dbReference>
<dbReference type="InterPro" id="IPR014729">
    <property type="entry name" value="Rossmann-like_a/b/a_fold"/>
</dbReference>
<keyword evidence="3" id="KW-0285">Flavoprotein</keyword>
<dbReference type="PANTHER" id="PTHR43153">
    <property type="entry name" value="ELECTRON TRANSFER FLAVOPROTEIN ALPHA"/>
    <property type="match status" value="1"/>
</dbReference>
<dbReference type="Gene3D" id="3.40.50.620">
    <property type="entry name" value="HUPs"/>
    <property type="match status" value="1"/>
</dbReference>
<dbReference type="Proteomes" id="UP000216020">
    <property type="component" value="Unassembled WGS sequence"/>
</dbReference>
<evidence type="ECO:0000313" key="6">
    <source>
        <dbReference type="Proteomes" id="UP000216020"/>
    </source>
</evidence>
<comment type="cofactor">
    <cofactor evidence="3">
        <name>FAD</name>
        <dbReference type="ChEBI" id="CHEBI:57692"/>
    </cofactor>
    <text evidence="3">Binds 1 FAD per dimer.</text>
</comment>
<comment type="caution">
    <text evidence="5">The sequence shown here is derived from an EMBL/GenBank/DDBJ whole genome shotgun (WGS) entry which is preliminary data.</text>
</comment>
<dbReference type="PIRSF" id="PIRSF000089">
    <property type="entry name" value="Electra_flavoP_a"/>
    <property type="match status" value="1"/>
</dbReference>
<protein>
    <recommendedName>
        <fullName evidence="4">Electron transfer flavoprotein alpha/beta-subunit N-terminal domain-containing protein</fullName>
    </recommendedName>
</protein>
<dbReference type="Pfam" id="PF01012">
    <property type="entry name" value="ETF"/>
    <property type="match status" value="1"/>
</dbReference>
<keyword evidence="6" id="KW-1185">Reference proteome</keyword>
<evidence type="ECO:0000256" key="3">
    <source>
        <dbReference type="PIRSR" id="PIRSR000089-1"/>
    </source>
</evidence>
<feature type="binding site" evidence="3">
    <location>
        <begin position="263"/>
        <end position="267"/>
    </location>
    <ligand>
        <name>FAD</name>
        <dbReference type="ChEBI" id="CHEBI:57692"/>
    </ligand>
</feature>
<keyword evidence="2" id="KW-0813">Transport</keyword>
<dbReference type="InterPro" id="IPR014731">
    <property type="entry name" value="ETF_asu_C"/>
</dbReference>
<dbReference type="SUPFAM" id="SSF52402">
    <property type="entry name" value="Adenine nucleotide alpha hydrolases-like"/>
    <property type="match status" value="1"/>
</dbReference>
<keyword evidence="3" id="KW-0274">FAD</keyword>
<feature type="binding site" evidence="3">
    <location>
        <position position="224"/>
    </location>
    <ligand>
        <name>FAD</name>
        <dbReference type="ChEBI" id="CHEBI:57692"/>
    </ligand>
</feature>
<dbReference type="GO" id="GO:0033539">
    <property type="term" value="P:fatty acid beta-oxidation using acyl-CoA dehydrogenase"/>
    <property type="evidence" value="ECO:0007669"/>
    <property type="project" value="TreeGrafter"/>
</dbReference>
<dbReference type="GO" id="GO:0009055">
    <property type="term" value="F:electron transfer activity"/>
    <property type="evidence" value="ECO:0007669"/>
    <property type="project" value="InterPro"/>
</dbReference>
<evidence type="ECO:0000256" key="2">
    <source>
        <dbReference type="ARBA" id="ARBA00022982"/>
    </source>
</evidence>
<feature type="domain" description="Electron transfer flavoprotein alpha/beta-subunit N-terminal" evidence="4">
    <location>
        <begin position="6"/>
        <end position="200"/>
    </location>
</feature>
<feature type="binding site" evidence="3">
    <location>
        <begin position="280"/>
        <end position="287"/>
    </location>
    <ligand>
        <name>FAD</name>
        <dbReference type="ChEBI" id="CHEBI:57692"/>
    </ligand>
</feature>
<dbReference type="PANTHER" id="PTHR43153:SF1">
    <property type="entry name" value="ELECTRON TRANSFER FLAVOPROTEIN SUBUNIT ALPHA, MITOCHONDRIAL"/>
    <property type="match status" value="1"/>
</dbReference>
<dbReference type="SUPFAM" id="SSF52467">
    <property type="entry name" value="DHS-like NAD/FAD-binding domain"/>
    <property type="match status" value="1"/>
</dbReference>
<keyword evidence="2" id="KW-0249">Electron transport</keyword>
<dbReference type="SMART" id="SM00893">
    <property type="entry name" value="ETF"/>
    <property type="match status" value="1"/>
</dbReference>
<evidence type="ECO:0000313" key="5">
    <source>
        <dbReference type="EMBL" id="OZI37918.1"/>
    </source>
</evidence>
<dbReference type="RefSeq" id="WP_094852020.1">
    <property type="nucleotide sequence ID" value="NZ_NEVM01000001.1"/>
</dbReference>
<reference evidence="6" key="1">
    <citation type="submission" date="2017-05" db="EMBL/GenBank/DDBJ databases">
        <title>Complete and WGS of Bordetella genogroups.</title>
        <authorList>
            <person name="Spilker T."/>
            <person name="Lipuma J."/>
        </authorList>
    </citation>
    <scope>NUCLEOTIDE SEQUENCE [LARGE SCALE GENOMIC DNA]</scope>
    <source>
        <strain evidence="6">AU16122</strain>
    </source>
</reference>
<sequence>MPDTPTFLALIPGCGEDPAAGRALMDLARRLAGRHGGETHAVLAGPAATREAALASAAAAGVDHAWFIPTPPDVSQTQQYADVYAAALRPGEPAALPPRALMLVAAHPENEAFAGALAARLDAAPLGRCTDLEFDAHGTLHARRGAYGNRLRVTLACEGAAIAAVRPVRPPAGQAAAPTSARQTITHILDNLPAPRPAQPLTRLPRDEAHAGLDGARVVVAGGRGLDGDTAFPLLYGIADRLGGAVGASLPAVDAGWAPVTRQVGISGKYVAPDIYLAIGISGTPQHLAGIDPHTRIVAINKDADANIFNVAEAGAVAEWQSLLPALLDALDNTRGA</sequence>
<dbReference type="EMBL" id="NEVM01000001">
    <property type="protein sequence ID" value="OZI37918.1"/>
    <property type="molecule type" value="Genomic_DNA"/>
</dbReference>
<evidence type="ECO:0000256" key="1">
    <source>
        <dbReference type="ARBA" id="ARBA00005817"/>
    </source>
</evidence>
<evidence type="ECO:0000259" key="4">
    <source>
        <dbReference type="SMART" id="SM00893"/>
    </source>
</evidence>
<dbReference type="InterPro" id="IPR029035">
    <property type="entry name" value="DHS-like_NAD/FAD-binding_dom"/>
</dbReference>
<accession>A0A261SKG0</accession>
<comment type="similarity">
    <text evidence="1">Belongs to the ETF alpha-subunit/FixB family.</text>
</comment>
<name>A0A261SKG0_9BORD</name>